<dbReference type="InterPro" id="IPR026960">
    <property type="entry name" value="RVT-Znf"/>
</dbReference>
<feature type="domain" description="Reverse transcriptase zinc-binding" evidence="6">
    <location>
        <begin position="129"/>
        <end position="206"/>
    </location>
</feature>
<protein>
    <recommendedName>
        <fullName evidence="6">Reverse transcriptase zinc-binding domain-containing protein</fullName>
    </recommendedName>
</protein>
<dbReference type="PANTHER" id="PTHR13353:SF5">
    <property type="entry name" value="TRANSMEMBRANE PROTEIN 19"/>
    <property type="match status" value="1"/>
</dbReference>
<reference evidence="7" key="1">
    <citation type="submission" date="2018-02" db="EMBL/GenBank/DDBJ databases">
        <authorList>
            <person name="Cohen D.B."/>
            <person name="Kent A.D."/>
        </authorList>
    </citation>
    <scope>NUCLEOTIDE SEQUENCE</scope>
</reference>
<name>A0A2N9EIB9_FAGSY</name>
<evidence type="ECO:0000313" key="7">
    <source>
        <dbReference type="EMBL" id="SPC74394.1"/>
    </source>
</evidence>
<evidence type="ECO:0000256" key="4">
    <source>
        <dbReference type="ARBA" id="ARBA00022989"/>
    </source>
</evidence>
<evidence type="ECO:0000256" key="1">
    <source>
        <dbReference type="ARBA" id="ARBA00004141"/>
    </source>
</evidence>
<evidence type="ECO:0000256" key="3">
    <source>
        <dbReference type="ARBA" id="ARBA00022692"/>
    </source>
</evidence>
<organism evidence="7">
    <name type="scientific">Fagus sylvatica</name>
    <name type="common">Beechnut</name>
    <dbReference type="NCBI Taxonomy" id="28930"/>
    <lineage>
        <taxon>Eukaryota</taxon>
        <taxon>Viridiplantae</taxon>
        <taxon>Streptophyta</taxon>
        <taxon>Embryophyta</taxon>
        <taxon>Tracheophyta</taxon>
        <taxon>Spermatophyta</taxon>
        <taxon>Magnoliopsida</taxon>
        <taxon>eudicotyledons</taxon>
        <taxon>Gunneridae</taxon>
        <taxon>Pentapetalae</taxon>
        <taxon>rosids</taxon>
        <taxon>fabids</taxon>
        <taxon>Fagales</taxon>
        <taxon>Fagaceae</taxon>
        <taxon>Fagus</taxon>
    </lineage>
</organism>
<evidence type="ECO:0000259" key="6">
    <source>
        <dbReference type="Pfam" id="PF13966"/>
    </source>
</evidence>
<dbReference type="GO" id="GO:0009706">
    <property type="term" value="C:chloroplast inner membrane"/>
    <property type="evidence" value="ECO:0007669"/>
    <property type="project" value="TreeGrafter"/>
</dbReference>
<accession>A0A2N9EIB9</accession>
<dbReference type="AlphaFoldDB" id="A0A2N9EIB9"/>
<keyword evidence="5" id="KW-0472">Membrane</keyword>
<dbReference type="PANTHER" id="PTHR13353">
    <property type="entry name" value="TRANSMEMBRANE PROTEIN 19"/>
    <property type="match status" value="1"/>
</dbReference>
<dbReference type="EMBL" id="OIVN01000107">
    <property type="protein sequence ID" value="SPC74394.1"/>
    <property type="molecule type" value="Genomic_DNA"/>
</dbReference>
<comment type="similarity">
    <text evidence="2">Belongs to the TMEM19 family.</text>
</comment>
<gene>
    <name evidence="7" type="ORF">FSB_LOCUS2276</name>
</gene>
<sequence length="591" mass="66414">MPHSEGHQFSKSSSKELKGQQALSGKWLWRYGNEADAFWRKLIFSKYGNSPGEWTTREWGMVPRPGFGLISWCGTCSLQDGFPELFCIARNKEALVRDHIRYQNGSVSWDLNFTRHAQDWELEAVSSFLELLYSSSAKVPWKRIWKTGAPPRVAFFVWAVALGRILTTDNLRRRHVIVLDWCCMCKESGESISHLLMHCSAAREVWLFIFNIFGIQWVMPGGVLDLLSYLVTTFKVVPRGTEGAVSVEGTIAGLLASILLSFIGCVMGEIGAPEAIICVIASQIANVGESIIGAALQEKKGFQWQSHHATQPPLPPSLHTWPPPYTTQTLMSIDHQPQSPCREAVCLPSTSVIAPRWVSCWTPVPLTFGLSKINDLAQVQVQVLHVLQLMVLFSWSQQQRSAPVGEMNGQILQCWRKLDLEFYSDEGAKILRRNSCFKIGTTIGRMENKEALDKSEELINGGRKIKEVIPSFLKLFLKMVFRNTAVAWVVVGLAAVLGGGSWRDGGNFLIWWVSDLNKSSGLGVMDFMDGRRKDEVKVEVLLSDLGWSNSDTKLMQDNNWGNRDREKKNKNGTNLRNHHLESIYKTVGITT</sequence>
<dbReference type="Pfam" id="PF01940">
    <property type="entry name" value="DUF92"/>
    <property type="match status" value="1"/>
</dbReference>
<evidence type="ECO:0000256" key="5">
    <source>
        <dbReference type="ARBA" id="ARBA00023136"/>
    </source>
</evidence>
<proteinExistence type="inferred from homology"/>
<dbReference type="Pfam" id="PF13966">
    <property type="entry name" value="zf-RVT"/>
    <property type="match status" value="1"/>
</dbReference>
<keyword evidence="4" id="KW-1133">Transmembrane helix</keyword>
<keyword evidence="3" id="KW-0812">Transmembrane</keyword>
<evidence type="ECO:0000256" key="2">
    <source>
        <dbReference type="ARBA" id="ARBA00009012"/>
    </source>
</evidence>
<dbReference type="InterPro" id="IPR002794">
    <property type="entry name" value="DUF92_TMEM19"/>
</dbReference>
<comment type="subcellular location">
    <subcellularLocation>
        <location evidence="1">Membrane</location>
        <topology evidence="1">Multi-pass membrane protein</topology>
    </subcellularLocation>
</comment>